<dbReference type="OrthoDB" id="7929427at2"/>
<dbReference type="EMBL" id="FTPS01000001">
    <property type="protein sequence ID" value="SIT76796.1"/>
    <property type="molecule type" value="Genomic_DNA"/>
</dbReference>
<keyword evidence="1" id="KW-0732">Signal</keyword>
<feature type="chain" id="PRO_5012345241" evidence="1">
    <location>
        <begin position="22"/>
        <end position="511"/>
    </location>
</feature>
<dbReference type="Proteomes" id="UP000192455">
    <property type="component" value="Unassembled WGS sequence"/>
</dbReference>
<evidence type="ECO:0000256" key="1">
    <source>
        <dbReference type="SAM" id="SignalP"/>
    </source>
</evidence>
<keyword evidence="3" id="KW-1185">Reference proteome</keyword>
<organism evidence="2 3">
    <name type="scientific">Pontibaca methylaminivorans</name>
    <dbReference type="NCBI Taxonomy" id="515897"/>
    <lineage>
        <taxon>Bacteria</taxon>
        <taxon>Pseudomonadati</taxon>
        <taxon>Pseudomonadota</taxon>
        <taxon>Alphaproteobacteria</taxon>
        <taxon>Rhodobacterales</taxon>
        <taxon>Roseobacteraceae</taxon>
        <taxon>Pontibaca</taxon>
    </lineage>
</organism>
<feature type="signal peptide" evidence="1">
    <location>
        <begin position="1"/>
        <end position="21"/>
    </location>
</feature>
<sequence>MVNRTGVLLALLLALPSGLRAEAPLSAIDWLNDPDSSDYTGPVLLEPPVSSSARKPKIRVTPLDSGGKPVGLVPGSVTGLPANLWAGSEVEQLTTLIRTARIRDFPALQSLFFTLLLAETNPPPGEEDAERLLLARLDRLIDLGAVDPARELVKAAGPGRNAARFARWFDSSLLTGDEDRSCALLMEKPHLAPSLAARIFCTARTGDWAGAMLLLESARALDLLPQRDLALLDRFVDAELSEDARALPPPDNPDPLTFRLYETIGERLPTSDLPRAFATADLRDVAGWKAQIEAAERLVRSGALAPNQLLGFYTARAPAASGGVWERVAAVQRFETALDSGSASAIGKTLPLVWTAMQDSGLEVPFATLLSERLAELDLGPGAAQDLLWHIRLLGPGYEAAAQAPHRRSAENDFLAALARGRPGDAPAPTPLAEAIAKGFAADARPADDLQEALAGGRLGEVILRTIVLFDTGAEGNLPELAGALATLRRVGLEDTARRAALQIMLLERRT</sequence>
<evidence type="ECO:0000313" key="2">
    <source>
        <dbReference type="EMBL" id="SIT76796.1"/>
    </source>
</evidence>
<protein>
    <submittedName>
        <fullName evidence="2">Uncharacterized protein</fullName>
    </submittedName>
</protein>
<dbReference type="AlphaFoldDB" id="A0A1R3WHA9"/>
<name>A0A1R3WHA9_9RHOB</name>
<dbReference type="STRING" id="515897.SAMN05421849_0598"/>
<proteinExistence type="predicted"/>
<dbReference type="RefSeq" id="WP_076647153.1">
    <property type="nucleotide sequence ID" value="NZ_FTPS01000001.1"/>
</dbReference>
<reference evidence="2 3" key="1">
    <citation type="submission" date="2017-01" db="EMBL/GenBank/DDBJ databases">
        <authorList>
            <person name="Mah S.A."/>
            <person name="Swanson W.J."/>
            <person name="Moy G.W."/>
            <person name="Vacquier V.D."/>
        </authorList>
    </citation>
    <scope>NUCLEOTIDE SEQUENCE [LARGE SCALE GENOMIC DNA]</scope>
    <source>
        <strain evidence="2 3">DSM 21219</strain>
    </source>
</reference>
<evidence type="ECO:0000313" key="3">
    <source>
        <dbReference type="Proteomes" id="UP000192455"/>
    </source>
</evidence>
<accession>A0A1R3WHA9</accession>
<gene>
    <name evidence="2" type="ORF">SAMN05421849_0598</name>
</gene>